<organism evidence="1 2">
    <name type="scientific">Lactobacillus helveticus</name>
    <name type="common">Lactobacillus suntoryeus</name>
    <dbReference type="NCBI Taxonomy" id="1587"/>
    <lineage>
        <taxon>Bacteria</taxon>
        <taxon>Bacillati</taxon>
        <taxon>Bacillota</taxon>
        <taxon>Bacilli</taxon>
        <taxon>Lactobacillales</taxon>
        <taxon>Lactobacillaceae</taxon>
        <taxon>Lactobacillus</taxon>
    </lineage>
</organism>
<dbReference type="EMBL" id="WCHB01000102">
    <property type="protein sequence ID" value="NRO35691.1"/>
    <property type="molecule type" value="Genomic_DNA"/>
</dbReference>
<accession>A0A9Q5CBH4</accession>
<evidence type="ECO:0000313" key="2">
    <source>
        <dbReference type="Proteomes" id="UP000651333"/>
    </source>
</evidence>
<sequence>MLRRNKNEKFTKIISLISVGFALVGVALLNTSQSSHASYVGKSSTCTWKSAANITTGWFTIHGRGYSYPNSGKVTSAWITSGSALFNLIINKSHWTYKTPRGVHLMGKATDRAALGTKWIYIPLGSDTQAIGVQF</sequence>
<gene>
    <name evidence="1" type="ORF">IMAU30003_01946</name>
</gene>
<dbReference type="Proteomes" id="UP000651333">
    <property type="component" value="Unassembled WGS sequence"/>
</dbReference>
<proteinExistence type="predicted"/>
<protein>
    <submittedName>
        <fullName evidence="1">Uncharacterized protein</fullName>
    </submittedName>
</protein>
<name>A0A9Q5CBH4_LACHE</name>
<comment type="caution">
    <text evidence="1">The sequence shown here is derived from an EMBL/GenBank/DDBJ whole genome shotgun (WGS) entry which is preliminary data.</text>
</comment>
<reference evidence="1" key="1">
    <citation type="submission" date="2019-09" db="EMBL/GenBank/DDBJ databases">
        <title>Comparative genomic analysis of Lactobacillus helveticus.</title>
        <authorList>
            <person name="Zhang H."/>
            <person name="Chen Y."/>
            <person name="Zhong Z."/>
        </authorList>
    </citation>
    <scope>NUCLEOTIDE SEQUENCE</scope>
    <source>
        <strain evidence="1">IMAU30003</strain>
    </source>
</reference>
<evidence type="ECO:0000313" key="1">
    <source>
        <dbReference type="EMBL" id="NRO35691.1"/>
    </source>
</evidence>
<dbReference type="AlphaFoldDB" id="A0A9Q5CBH4"/>